<evidence type="ECO:0000256" key="4">
    <source>
        <dbReference type="ARBA" id="ARBA00023015"/>
    </source>
</evidence>
<comment type="subcellular location">
    <subcellularLocation>
        <location evidence="1">Nucleus</location>
    </subcellularLocation>
</comment>
<name>A0A136IKC4_9PEZI</name>
<feature type="compositionally biased region" description="Polar residues" evidence="8">
    <location>
        <begin position="313"/>
        <end position="348"/>
    </location>
</feature>
<gene>
    <name evidence="10" type="ORF">Micbo1qcDRAFT_180847</name>
</gene>
<sequence length="509" mass="56058">MRNHDLIAAEKDLVDTQMPAHAPEDFLLLGGKASYTTRRYAESSSLLLSFSPSFFLTQHSQRLSSKDVSALSEGLQERQRFLSRTPDRIVMAYNSMQNGRSQQLHKEPSTEVTKPFTQASVDTSAPAPRNSLPISLLVNVDTQTGPLGGPAVEAHHPTQSPETFPHHYSRVNINTAAQSPPRLEESVPLGEAWPAVGSAEAGRRTITARTSPKPRGSAKQPRKGAACVRCCVLKTRCDNVESACTNCLKAGYLCERADKISKLGWIIYARELEDKVKDLEQQLAQNQTQTSPTSGRGDNQGLASTIVSFPASTQINPSEQPLTHNVGLGSSTPLREQGNENSTASFDPTSRGRMFDSLKDVPGFLEESLQSRQRDSVSIGQRQLSENYHQPSRYSKNYRRSSNIVAHARLLMGSVYRGISNAKACAFMLYLQDLTVALVSTGAALVRWMWSGRDEDDQLPSHASRLVQRQNQVMYNRNSSSIRTRQHQSSPIASITLPAPLYNVPLEAV</sequence>
<dbReference type="Proteomes" id="UP000070501">
    <property type="component" value="Unassembled WGS sequence"/>
</dbReference>
<dbReference type="Gene3D" id="4.10.240.10">
    <property type="entry name" value="Zn(2)-C6 fungal-type DNA-binding domain"/>
    <property type="match status" value="1"/>
</dbReference>
<keyword evidence="4" id="KW-0805">Transcription regulation</keyword>
<feature type="region of interest" description="Disordered" evidence="8">
    <location>
        <begin position="369"/>
        <end position="395"/>
    </location>
</feature>
<dbReference type="GO" id="GO:0000981">
    <property type="term" value="F:DNA-binding transcription factor activity, RNA polymerase II-specific"/>
    <property type="evidence" value="ECO:0007669"/>
    <property type="project" value="InterPro"/>
</dbReference>
<keyword evidence="7" id="KW-0539">Nucleus</keyword>
<dbReference type="AlphaFoldDB" id="A0A136IKC4"/>
<protein>
    <recommendedName>
        <fullName evidence="9">Zn(2)-C6 fungal-type domain-containing protein</fullName>
    </recommendedName>
</protein>
<keyword evidence="3" id="KW-0862">Zinc</keyword>
<evidence type="ECO:0000256" key="7">
    <source>
        <dbReference type="ARBA" id="ARBA00023242"/>
    </source>
</evidence>
<organism evidence="10 11">
    <name type="scientific">Microdochium bolleyi</name>
    <dbReference type="NCBI Taxonomy" id="196109"/>
    <lineage>
        <taxon>Eukaryota</taxon>
        <taxon>Fungi</taxon>
        <taxon>Dikarya</taxon>
        <taxon>Ascomycota</taxon>
        <taxon>Pezizomycotina</taxon>
        <taxon>Sordariomycetes</taxon>
        <taxon>Xylariomycetidae</taxon>
        <taxon>Xylariales</taxon>
        <taxon>Microdochiaceae</taxon>
        <taxon>Microdochium</taxon>
    </lineage>
</organism>
<dbReference type="InParanoid" id="A0A136IKC4"/>
<dbReference type="SUPFAM" id="SSF57701">
    <property type="entry name" value="Zn2/Cys6 DNA-binding domain"/>
    <property type="match status" value="1"/>
</dbReference>
<dbReference type="GO" id="GO:0045944">
    <property type="term" value="P:positive regulation of transcription by RNA polymerase II"/>
    <property type="evidence" value="ECO:0007669"/>
    <property type="project" value="TreeGrafter"/>
</dbReference>
<evidence type="ECO:0000313" key="10">
    <source>
        <dbReference type="EMBL" id="KXJ85406.1"/>
    </source>
</evidence>
<keyword evidence="6" id="KW-0804">Transcription</keyword>
<dbReference type="GO" id="GO:0005634">
    <property type="term" value="C:nucleus"/>
    <property type="evidence" value="ECO:0007669"/>
    <property type="project" value="UniProtKB-SubCell"/>
</dbReference>
<evidence type="ECO:0000256" key="5">
    <source>
        <dbReference type="ARBA" id="ARBA00023125"/>
    </source>
</evidence>
<evidence type="ECO:0000256" key="6">
    <source>
        <dbReference type="ARBA" id="ARBA00023163"/>
    </source>
</evidence>
<feature type="region of interest" description="Disordered" evidence="8">
    <location>
        <begin position="198"/>
        <end position="221"/>
    </location>
</feature>
<dbReference type="PANTHER" id="PTHR47782">
    <property type="entry name" value="ZN(II)2CYS6 TRANSCRIPTION FACTOR (EUROFUNG)-RELATED"/>
    <property type="match status" value="1"/>
</dbReference>
<evidence type="ECO:0000256" key="3">
    <source>
        <dbReference type="ARBA" id="ARBA00022833"/>
    </source>
</evidence>
<dbReference type="InterPro" id="IPR036864">
    <property type="entry name" value="Zn2-C6_fun-type_DNA-bd_sf"/>
</dbReference>
<dbReference type="EMBL" id="KQ964283">
    <property type="protein sequence ID" value="KXJ85406.1"/>
    <property type="molecule type" value="Genomic_DNA"/>
</dbReference>
<evidence type="ECO:0000256" key="8">
    <source>
        <dbReference type="SAM" id="MobiDB-lite"/>
    </source>
</evidence>
<feature type="compositionally biased region" description="Polar residues" evidence="8">
    <location>
        <begin position="369"/>
        <end position="390"/>
    </location>
</feature>
<proteinExistence type="predicted"/>
<dbReference type="GO" id="GO:0008270">
    <property type="term" value="F:zinc ion binding"/>
    <property type="evidence" value="ECO:0007669"/>
    <property type="project" value="InterPro"/>
</dbReference>
<dbReference type="InterPro" id="IPR001138">
    <property type="entry name" value="Zn2Cys6_DnaBD"/>
</dbReference>
<dbReference type="GO" id="GO:0043565">
    <property type="term" value="F:sequence-specific DNA binding"/>
    <property type="evidence" value="ECO:0007669"/>
    <property type="project" value="TreeGrafter"/>
</dbReference>
<dbReference type="InterPro" id="IPR052202">
    <property type="entry name" value="Yeast_MetPath_Reg"/>
</dbReference>
<feature type="domain" description="Zn(2)-C6 fungal-type" evidence="9">
    <location>
        <begin position="226"/>
        <end position="254"/>
    </location>
</feature>
<evidence type="ECO:0000256" key="2">
    <source>
        <dbReference type="ARBA" id="ARBA00022723"/>
    </source>
</evidence>
<evidence type="ECO:0000259" key="9">
    <source>
        <dbReference type="PROSITE" id="PS00463"/>
    </source>
</evidence>
<dbReference type="CDD" id="cd00067">
    <property type="entry name" value="GAL4"/>
    <property type="match status" value="1"/>
</dbReference>
<accession>A0A136IKC4</accession>
<feature type="region of interest" description="Disordered" evidence="8">
    <location>
        <begin position="283"/>
        <end position="302"/>
    </location>
</feature>
<keyword evidence="11" id="KW-1185">Reference proteome</keyword>
<evidence type="ECO:0000313" key="11">
    <source>
        <dbReference type="Proteomes" id="UP000070501"/>
    </source>
</evidence>
<evidence type="ECO:0000256" key="1">
    <source>
        <dbReference type="ARBA" id="ARBA00004123"/>
    </source>
</evidence>
<reference evidence="11" key="1">
    <citation type="submission" date="2016-02" db="EMBL/GenBank/DDBJ databases">
        <title>Draft genome sequence of Microdochium bolleyi, a fungal endophyte of beachgrass.</title>
        <authorList>
            <consortium name="DOE Joint Genome Institute"/>
            <person name="David A.S."/>
            <person name="May G."/>
            <person name="Haridas S."/>
            <person name="Lim J."/>
            <person name="Wang M."/>
            <person name="Labutti K."/>
            <person name="Lipzen A."/>
            <person name="Barry K."/>
            <person name="Grigoriev I.V."/>
        </authorList>
    </citation>
    <scope>NUCLEOTIDE SEQUENCE [LARGE SCALE GENOMIC DNA]</scope>
    <source>
        <strain evidence="11">J235TASD1</strain>
    </source>
</reference>
<keyword evidence="2" id="KW-0479">Metal-binding</keyword>
<dbReference type="PROSITE" id="PS00463">
    <property type="entry name" value="ZN2_CY6_FUNGAL_1"/>
    <property type="match status" value="1"/>
</dbReference>
<dbReference type="PANTHER" id="PTHR47782:SF12">
    <property type="entry name" value="ZN(II)2CYS6 TRANSCRIPTION FACTOR (EUROFUNG)"/>
    <property type="match status" value="1"/>
</dbReference>
<keyword evidence="5" id="KW-0238">DNA-binding</keyword>
<feature type="region of interest" description="Disordered" evidence="8">
    <location>
        <begin position="313"/>
        <end position="353"/>
    </location>
</feature>